<evidence type="ECO:0000313" key="2">
    <source>
        <dbReference type="EMBL" id="EFQ32505.1"/>
    </source>
</evidence>
<keyword evidence="1" id="KW-0812">Transmembrane</keyword>
<dbReference type="RefSeq" id="XP_008096525.1">
    <property type="nucleotide sequence ID" value="XM_008098334.1"/>
</dbReference>
<dbReference type="AlphaFoldDB" id="E3QNL8"/>
<protein>
    <submittedName>
        <fullName evidence="2">Major facilitator superfamily transporter</fullName>
    </submittedName>
</protein>
<dbReference type="GeneID" id="24413140"/>
<keyword evidence="3" id="KW-1185">Reference proteome</keyword>
<feature type="transmembrane region" description="Helical" evidence="1">
    <location>
        <begin position="42"/>
        <end position="62"/>
    </location>
</feature>
<organism evidence="3">
    <name type="scientific">Colletotrichum graminicola (strain M1.001 / M2 / FGSC 10212)</name>
    <name type="common">Maize anthracnose fungus</name>
    <name type="synonym">Glomerella graminicola</name>
    <dbReference type="NCBI Taxonomy" id="645133"/>
    <lineage>
        <taxon>Eukaryota</taxon>
        <taxon>Fungi</taxon>
        <taxon>Dikarya</taxon>
        <taxon>Ascomycota</taxon>
        <taxon>Pezizomycotina</taxon>
        <taxon>Sordariomycetes</taxon>
        <taxon>Hypocreomycetidae</taxon>
        <taxon>Glomerellales</taxon>
        <taxon>Glomerellaceae</taxon>
        <taxon>Colletotrichum</taxon>
        <taxon>Colletotrichum graminicola species complex</taxon>
    </lineage>
</organism>
<accession>E3QNL8</accession>
<keyword evidence="1" id="KW-0472">Membrane</keyword>
<proteinExistence type="predicted"/>
<reference evidence="3" key="1">
    <citation type="journal article" date="2012" name="Nat. Genet.">
        <title>Lifestyle transitions in plant pathogenic Colletotrichum fungi deciphered by genome and transcriptome analyses.</title>
        <authorList>
            <person name="O'Connell R.J."/>
            <person name="Thon M.R."/>
            <person name="Hacquard S."/>
            <person name="Amyotte S.G."/>
            <person name="Kleemann J."/>
            <person name="Torres M.F."/>
            <person name="Damm U."/>
            <person name="Buiate E.A."/>
            <person name="Epstein L."/>
            <person name="Alkan N."/>
            <person name="Altmueller J."/>
            <person name="Alvarado-Balderrama L."/>
            <person name="Bauser C.A."/>
            <person name="Becker C."/>
            <person name="Birren B.W."/>
            <person name="Chen Z."/>
            <person name="Choi J."/>
            <person name="Crouch J.A."/>
            <person name="Duvick J.P."/>
            <person name="Farman M.A."/>
            <person name="Gan P."/>
            <person name="Heiman D."/>
            <person name="Henrissat B."/>
            <person name="Howard R.J."/>
            <person name="Kabbage M."/>
            <person name="Koch C."/>
            <person name="Kracher B."/>
            <person name="Kubo Y."/>
            <person name="Law A.D."/>
            <person name="Lebrun M.-H."/>
            <person name="Lee Y.-H."/>
            <person name="Miyara I."/>
            <person name="Moore N."/>
            <person name="Neumann U."/>
            <person name="Nordstroem K."/>
            <person name="Panaccione D.G."/>
            <person name="Panstruga R."/>
            <person name="Place M."/>
            <person name="Proctor R.H."/>
            <person name="Prusky D."/>
            <person name="Rech G."/>
            <person name="Reinhardt R."/>
            <person name="Rollins J.A."/>
            <person name="Rounsley S."/>
            <person name="Schardl C.L."/>
            <person name="Schwartz D.C."/>
            <person name="Shenoy N."/>
            <person name="Shirasu K."/>
            <person name="Sikhakolli U.R."/>
            <person name="Stueber K."/>
            <person name="Sukno S.A."/>
            <person name="Sweigard J.A."/>
            <person name="Takano Y."/>
            <person name="Takahara H."/>
            <person name="Trail F."/>
            <person name="van der Does H.C."/>
            <person name="Voll L.M."/>
            <person name="Will I."/>
            <person name="Young S."/>
            <person name="Zeng Q."/>
            <person name="Zhang J."/>
            <person name="Zhou S."/>
            <person name="Dickman M.B."/>
            <person name="Schulze-Lefert P."/>
            <person name="Ver Loren van Themaat E."/>
            <person name="Ma L.-J."/>
            <person name="Vaillancourt L.J."/>
        </authorList>
    </citation>
    <scope>NUCLEOTIDE SEQUENCE [LARGE SCALE GENOMIC DNA]</scope>
    <source>
        <strain evidence="3">M1.001 / M2 / FGSC 10212</strain>
    </source>
</reference>
<sequence>MSAGQNKPSAAQPWSSSFLLLKPTPAAVPGLTIQQQLVNLGHLGELVLFSLLICLLLALLWVKGGGIMYDWNGWRVILLLIMVALYLVAFIVVEVTK</sequence>
<dbReference type="Proteomes" id="UP000008782">
    <property type="component" value="Unassembled WGS sequence"/>
</dbReference>
<evidence type="ECO:0000313" key="3">
    <source>
        <dbReference type="Proteomes" id="UP000008782"/>
    </source>
</evidence>
<dbReference type="VEuPathDB" id="FungiDB:GLRG_07775"/>
<dbReference type="OrthoDB" id="10628103at2759"/>
<dbReference type="EMBL" id="GG697362">
    <property type="protein sequence ID" value="EFQ32505.1"/>
    <property type="molecule type" value="Genomic_DNA"/>
</dbReference>
<gene>
    <name evidence="2" type="ORF">GLRG_07775</name>
</gene>
<feature type="transmembrane region" description="Helical" evidence="1">
    <location>
        <begin position="74"/>
        <end position="93"/>
    </location>
</feature>
<dbReference type="HOGENOM" id="CLU_2346551_0_0_1"/>
<keyword evidence="1" id="KW-1133">Transmembrane helix</keyword>
<name>E3QNL8_COLGM</name>
<evidence type="ECO:0000256" key="1">
    <source>
        <dbReference type="SAM" id="Phobius"/>
    </source>
</evidence>